<dbReference type="InterPro" id="IPR002110">
    <property type="entry name" value="Ankyrin_rpt"/>
</dbReference>
<evidence type="ECO:0000256" key="3">
    <source>
        <dbReference type="PROSITE-ProRule" id="PRU00023"/>
    </source>
</evidence>
<dbReference type="PROSITE" id="PS50297">
    <property type="entry name" value="ANK_REP_REGION"/>
    <property type="match status" value="2"/>
</dbReference>
<evidence type="ECO:0000313" key="5">
    <source>
        <dbReference type="Proteomes" id="UP001174997"/>
    </source>
</evidence>
<organism evidence="4 5">
    <name type="scientific">Cercophora samala</name>
    <dbReference type="NCBI Taxonomy" id="330535"/>
    <lineage>
        <taxon>Eukaryota</taxon>
        <taxon>Fungi</taxon>
        <taxon>Dikarya</taxon>
        <taxon>Ascomycota</taxon>
        <taxon>Pezizomycotina</taxon>
        <taxon>Sordariomycetes</taxon>
        <taxon>Sordariomycetidae</taxon>
        <taxon>Sordariales</taxon>
        <taxon>Lasiosphaeriaceae</taxon>
        <taxon>Cercophora</taxon>
    </lineage>
</organism>
<dbReference type="SMART" id="SM00248">
    <property type="entry name" value="ANK"/>
    <property type="match status" value="6"/>
</dbReference>
<dbReference type="EMBL" id="JAULSY010000012">
    <property type="protein sequence ID" value="KAK0672600.1"/>
    <property type="molecule type" value="Genomic_DNA"/>
</dbReference>
<evidence type="ECO:0000256" key="1">
    <source>
        <dbReference type="ARBA" id="ARBA00022737"/>
    </source>
</evidence>
<name>A0AA39ZKQ5_9PEZI</name>
<gene>
    <name evidence="4" type="ORF">QBC41DRAFT_216827</name>
</gene>
<evidence type="ECO:0000256" key="2">
    <source>
        <dbReference type="ARBA" id="ARBA00023043"/>
    </source>
</evidence>
<dbReference type="Gene3D" id="1.25.40.20">
    <property type="entry name" value="Ankyrin repeat-containing domain"/>
    <property type="match status" value="2"/>
</dbReference>
<dbReference type="PROSITE" id="PS50088">
    <property type="entry name" value="ANK_REPEAT"/>
    <property type="match status" value="4"/>
</dbReference>
<keyword evidence="5" id="KW-1185">Reference proteome</keyword>
<sequence>MKLLLQKVVIIKTESPSGTTHLRRAIRQNLQHLITVLHEAGAEFNIEDEKNAAPLLFAAEAGHAEIIKILMDYKRTETSSCPNSQSNRVDTPLHQAAKDGDASVVDQLVRSGADLESRNHSHQTPLALAVEMCQVAVVRGLLHHGADPQSTLLLSLAVDSNKTEGTRLEIVRTLLLAGANIEVESAHGRTALHIAAQLGYTTIMEFLLENGAKTETEDTWGYTPMEWASRWGRRDSVQVLLAHEAKVNMGNTGEVRLPT</sequence>
<dbReference type="PANTHER" id="PTHR24189:SF50">
    <property type="entry name" value="ANKYRIN REPEAT AND SOCS BOX PROTEIN 2"/>
    <property type="match status" value="1"/>
</dbReference>
<dbReference type="InterPro" id="IPR050745">
    <property type="entry name" value="Multifunctional_regulatory"/>
</dbReference>
<dbReference type="SUPFAM" id="SSF48403">
    <property type="entry name" value="Ankyrin repeat"/>
    <property type="match status" value="1"/>
</dbReference>
<dbReference type="AlphaFoldDB" id="A0AA39ZKQ5"/>
<evidence type="ECO:0000313" key="4">
    <source>
        <dbReference type="EMBL" id="KAK0672600.1"/>
    </source>
</evidence>
<dbReference type="PANTHER" id="PTHR24189">
    <property type="entry name" value="MYOTROPHIN"/>
    <property type="match status" value="1"/>
</dbReference>
<dbReference type="InterPro" id="IPR036770">
    <property type="entry name" value="Ankyrin_rpt-contain_sf"/>
</dbReference>
<reference evidence="4" key="1">
    <citation type="submission" date="2023-06" db="EMBL/GenBank/DDBJ databases">
        <title>Genome-scale phylogeny and comparative genomics of the fungal order Sordariales.</title>
        <authorList>
            <consortium name="Lawrence Berkeley National Laboratory"/>
            <person name="Hensen N."/>
            <person name="Bonometti L."/>
            <person name="Westerberg I."/>
            <person name="Brannstrom I.O."/>
            <person name="Guillou S."/>
            <person name="Cros-Aarteil S."/>
            <person name="Calhoun S."/>
            <person name="Haridas S."/>
            <person name="Kuo A."/>
            <person name="Mondo S."/>
            <person name="Pangilinan J."/>
            <person name="Riley R."/>
            <person name="Labutti K."/>
            <person name="Andreopoulos B."/>
            <person name="Lipzen A."/>
            <person name="Chen C."/>
            <person name="Yanf M."/>
            <person name="Daum C."/>
            <person name="Ng V."/>
            <person name="Clum A."/>
            <person name="Steindorff A."/>
            <person name="Ohm R."/>
            <person name="Martin F."/>
            <person name="Silar P."/>
            <person name="Natvig D."/>
            <person name="Lalanne C."/>
            <person name="Gautier V."/>
            <person name="Ament-Velasquez S.L."/>
            <person name="Kruys A."/>
            <person name="Hutchinson M.I."/>
            <person name="Powell A.J."/>
            <person name="Barry K."/>
            <person name="Miller A.N."/>
            <person name="Grigoriev I.V."/>
            <person name="Debuchy R."/>
            <person name="Gladieux P."/>
            <person name="Thoren M.H."/>
            <person name="Johannesson H."/>
        </authorList>
    </citation>
    <scope>NUCLEOTIDE SEQUENCE</scope>
    <source>
        <strain evidence="4">CBS 307.81</strain>
    </source>
</reference>
<accession>A0AA39ZKQ5</accession>
<feature type="repeat" description="ANK" evidence="3">
    <location>
        <begin position="220"/>
        <end position="252"/>
    </location>
</feature>
<dbReference type="Proteomes" id="UP001174997">
    <property type="component" value="Unassembled WGS sequence"/>
</dbReference>
<dbReference type="Pfam" id="PF12796">
    <property type="entry name" value="Ank_2"/>
    <property type="match status" value="2"/>
</dbReference>
<feature type="repeat" description="ANK" evidence="3">
    <location>
        <begin position="187"/>
        <end position="219"/>
    </location>
</feature>
<feature type="repeat" description="ANK" evidence="3">
    <location>
        <begin position="88"/>
        <end position="120"/>
    </location>
</feature>
<comment type="caution">
    <text evidence="4">The sequence shown here is derived from an EMBL/GenBank/DDBJ whole genome shotgun (WGS) entry which is preliminary data.</text>
</comment>
<protein>
    <submittedName>
        <fullName evidence="4">Ankyrin repeat-containing domain protein</fullName>
    </submittedName>
</protein>
<keyword evidence="1" id="KW-0677">Repeat</keyword>
<keyword evidence="2 3" id="KW-0040">ANK repeat</keyword>
<feature type="repeat" description="ANK" evidence="3">
    <location>
        <begin position="17"/>
        <end position="49"/>
    </location>
</feature>
<proteinExistence type="predicted"/>